<organism evidence="3">
    <name type="scientific">bioreactor metagenome</name>
    <dbReference type="NCBI Taxonomy" id="1076179"/>
    <lineage>
        <taxon>unclassified sequences</taxon>
        <taxon>metagenomes</taxon>
        <taxon>ecological metagenomes</taxon>
    </lineage>
</organism>
<dbReference type="PANTHER" id="PTHR43674:SF2">
    <property type="entry name" value="BETA-UREIDOPROPIONASE"/>
    <property type="match status" value="1"/>
</dbReference>
<dbReference type="AlphaFoldDB" id="A0A644Z8Y6"/>
<dbReference type="PROSITE" id="PS01227">
    <property type="entry name" value="UPF0012"/>
    <property type="match status" value="1"/>
</dbReference>
<protein>
    <submittedName>
        <fullName evidence="3">Formamidase</fullName>
        <ecNumber evidence="3">3.5.1.49</ecNumber>
    </submittedName>
</protein>
<accession>A0A644Z8Y6</accession>
<dbReference type="EC" id="3.5.1.49" evidence="3"/>
<keyword evidence="1 3" id="KW-0378">Hydrolase</keyword>
<evidence type="ECO:0000259" key="2">
    <source>
        <dbReference type="PROSITE" id="PS50263"/>
    </source>
</evidence>
<dbReference type="Pfam" id="PF00795">
    <property type="entry name" value="CN_hydrolase"/>
    <property type="match status" value="1"/>
</dbReference>
<dbReference type="PANTHER" id="PTHR43674">
    <property type="entry name" value="NITRILASE C965.09-RELATED"/>
    <property type="match status" value="1"/>
</dbReference>
<dbReference type="CDD" id="cd07580">
    <property type="entry name" value="nitrilase_2"/>
    <property type="match status" value="1"/>
</dbReference>
<dbReference type="InterPro" id="IPR003010">
    <property type="entry name" value="C-N_Hydrolase"/>
</dbReference>
<proteinExistence type="predicted"/>
<dbReference type="InterPro" id="IPR050345">
    <property type="entry name" value="Aliph_Amidase/BUP"/>
</dbReference>
<name>A0A644Z8Y6_9ZZZZ</name>
<dbReference type="InterPro" id="IPR036526">
    <property type="entry name" value="C-N_Hydrolase_sf"/>
</dbReference>
<dbReference type="GO" id="GO:0004328">
    <property type="term" value="F:formamidase activity"/>
    <property type="evidence" value="ECO:0007669"/>
    <property type="project" value="UniProtKB-EC"/>
</dbReference>
<comment type="caution">
    <text evidence="3">The sequence shown here is derived from an EMBL/GenBank/DDBJ whole genome shotgun (WGS) entry which is preliminary data.</text>
</comment>
<dbReference type="EMBL" id="VSSQ01007891">
    <property type="protein sequence ID" value="MPM37282.1"/>
    <property type="molecule type" value="Genomic_DNA"/>
</dbReference>
<dbReference type="InterPro" id="IPR001110">
    <property type="entry name" value="UPF0012_CS"/>
</dbReference>
<dbReference type="PROSITE" id="PS50263">
    <property type="entry name" value="CN_HYDROLASE"/>
    <property type="match status" value="1"/>
</dbReference>
<dbReference type="SUPFAM" id="SSF56317">
    <property type="entry name" value="Carbon-nitrogen hydrolase"/>
    <property type="match status" value="1"/>
</dbReference>
<evidence type="ECO:0000313" key="3">
    <source>
        <dbReference type="EMBL" id="MPM37282.1"/>
    </source>
</evidence>
<evidence type="ECO:0000256" key="1">
    <source>
        <dbReference type="ARBA" id="ARBA00022801"/>
    </source>
</evidence>
<reference evidence="3" key="1">
    <citation type="submission" date="2019-08" db="EMBL/GenBank/DDBJ databases">
        <authorList>
            <person name="Kucharzyk K."/>
            <person name="Murdoch R.W."/>
            <person name="Higgins S."/>
            <person name="Loffler F."/>
        </authorList>
    </citation>
    <scope>NUCLEOTIDE SEQUENCE</scope>
</reference>
<dbReference type="Gene3D" id="3.60.110.10">
    <property type="entry name" value="Carbon-nitrogen hydrolase"/>
    <property type="match status" value="1"/>
</dbReference>
<sequence length="317" mass="35437">MDNGYRDGAFFVRAFTKIVHNLYKQEEEVEIKKKKLDVKVACLQMDVKIGDIAGNIKKSVHMINEAADNGAKLIVMPEMANSGYNFDNRQEAIDLAENINDSESVKAWSKTARDRNIYIVSGITEIDGSDLYNTAVLIGPEGLIGKYRKLHLWEDEFLWFEPGNLGLPVFHTPIGKIGIIICYDMWFPETYRILAAQGADIVCVPTNWVTIDSLPDNMKNFGPVLAMAAAHSNGIYIAAADRVGIEREMAFPGRSLIVRTAGIPIAGPADDTEQIIYGDCNFAKVRAHGTTKYNSTKKDRRLDVYDEFLGYDPSNFR</sequence>
<gene>
    <name evidence="3" type="primary">amiF_5</name>
    <name evidence="3" type="ORF">SDC9_83891</name>
</gene>
<feature type="domain" description="CN hydrolase" evidence="2">
    <location>
        <begin position="38"/>
        <end position="282"/>
    </location>
</feature>